<evidence type="ECO:0000313" key="1">
    <source>
        <dbReference type="EMBL" id="JAE24575.1"/>
    </source>
</evidence>
<sequence length="29" mass="3415">MEFYLSYHFWNLEMGQQNSVGGDFSVLSK</sequence>
<protein>
    <submittedName>
        <fullName evidence="1">Uncharacterized protein</fullName>
    </submittedName>
</protein>
<reference evidence="1" key="2">
    <citation type="journal article" date="2015" name="Data Brief">
        <title>Shoot transcriptome of the giant reed, Arundo donax.</title>
        <authorList>
            <person name="Barrero R.A."/>
            <person name="Guerrero F.D."/>
            <person name="Moolhuijzen P."/>
            <person name="Goolsby J.A."/>
            <person name="Tidwell J."/>
            <person name="Bellgard S.E."/>
            <person name="Bellgard M.I."/>
        </authorList>
    </citation>
    <scope>NUCLEOTIDE SEQUENCE</scope>
    <source>
        <tissue evidence="1">Shoot tissue taken approximately 20 cm above the soil surface</tissue>
    </source>
</reference>
<dbReference type="AlphaFoldDB" id="A0A0A9GHK3"/>
<dbReference type="EMBL" id="GBRH01173321">
    <property type="protein sequence ID" value="JAE24575.1"/>
    <property type="molecule type" value="Transcribed_RNA"/>
</dbReference>
<proteinExistence type="predicted"/>
<accession>A0A0A9GHK3</accession>
<name>A0A0A9GHK3_ARUDO</name>
<reference evidence="1" key="1">
    <citation type="submission" date="2014-09" db="EMBL/GenBank/DDBJ databases">
        <authorList>
            <person name="Magalhaes I.L.F."/>
            <person name="Oliveira U."/>
            <person name="Santos F.R."/>
            <person name="Vidigal T.H.D.A."/>
            <person name="Brescovit A.D."/>
            <person name="Santos A.J."/>
        </authorList>
    </citation>
    <scope>NUCLEOTIDE SEQUENCE</scope>
    <source>
        <tissue evidence="1">Shoot tissue taken approximately 20 cm above the soil surface</tissue>
    </source>
</reference>
<organism evidence="1">
    <name type="scientific">Arundo donax</name>
    <name type="common">Giant reed</name>
    <name type="synonym">Donax arundinaceus</name>
    <dbReference type="NCBI Taxonomy" id="35708"/>
    <lineage>
        <taxon>Eukaryota</taxon>
        <taxon>Viridiplantae</taxon>
        <taxon>Streptophyta</taxon>
        <taxon>Embryophyta</taxon>
        <taxon>Tracheophyta</taxon>
        <taxon>Spermatophyta</taxon>
        <taxon>Magnoliopsida</taxon>
        <taxon>Liliopsida</taxon>
        <taxon>Poales</taxon>
        <taxon>Poaceae</taxon>
        <taxon>PACMAD clade</taxon>
        <taxon>Arundinoideae</taxon>
        <taxon>Arundineae</taxon>
        <taxon>Arundo</taxon>
    </lineage>
</organism>